<protein>
    <submittedName>
        <fullName evidence="1">Uncharacterized protein</fullName>
    </submittedName>
</protein>
<keyword evidence="2" id="KW-1185">Reference proteome</keyword>
<reference evidence="2" key="1">
    <citation type="journal article" date="2019" name="Int. J. Syst. Evol. Microbiol.">
        <title>The Global Catalogue of Microorganisms (GCM) 10K type strain sequencing project: providing services to taxonomists for standard genome sequencing and annotation.</title>
        <authorList>
            <consortium name="The Broad Institute Genomics Platform"/>
            <consortium name="The Broad Institute Genome Sequencing Center for Infectious Disease"/>
            <person name="Wu L."/>
            <person name="Ma J."/>
        </authorList>
    </citation>
    <scope>NUCLEOTIDE SEQUENCE [LARGE SCALE GENOMIC DNA]</scope>
    <source>
        <strain evidence="2">JCM 13004</strain>
    </source>
</reference>
<name>A0ABP4GYG8_9ACTN</name>
<dbReference type="RefSeq" id="WP_344442864.1">
    <property type="nucleotide sequence ID" value="NZ_BAAALF010000063.1"/>
</dbReference>
<organism evidence="1 2">
    <name type="scientific">Kitasatospora nipponensis</name>
    <dbReference type="NCBI Taxonomy" id="258049"/>
    <lineage>
        <taxon>Bacteria</taxon>
        <taxon>Bacillati</taxon>
        <taxon>Actinomycetota</taxon>
        <taxon>Actinomycetes</taxon>
        <taxon>Kitasatosporales</taxon>
        <taxon>Streptomycetaceae</taxon>
        <taxon>Kitasatospora</taxon>
    </lineage>
</organism>
<comment type="caution">
    <text evidence="1">The sequence shown here is derived from an EMBL/GenBank/DDBJ whole genome shotgun (WGS) entry which is preliminary data.</text>
</comment>
<sequence length="61" mass="6451">MSSPVGHLVHTDGRVGVEGGSLVFPEIDPSIPAHIESHALIDMVSTWDHSSTDVDGFALAR</sequence>
<dbReference type="EMBL" id="BAAALF010000063">
    <property type="protein sequence ID" value="GAA1243145.1"/>
    <property type="molecule type" value="Genomic_DNA"/>
</dbReference>
<proteinExistence type="predicted"/>
<evidence type="ECO:0000313" key="1">
    <source>
        <dbReference type="EMBL" id="GAA1243145.1"/>
    </source>
</evidence>
<accession>A0ABP4GYG8</accession>
<gene>
    <name evidence="1" type="ORF">GCM10009665_37420</name>
</gene>
<dbReference type="Proteomes" id="UP001500037">
    <property type="component" value="Unassembled WGS sequence"/>
</dbReference>
<evidence type="ECO:0000313" key="2">
    <source>
        <dbReference type="Proteomes" id="UP001500037"/>
    </source>
</evidence>